<dbReference type="PANTHER" id="PTHR40277:SF1">
    <property type="entry name" value="BLL5419 PROTEIN"/>
    <property type="match status" value="1"/>
</dbReference>
<accession>A0ABY2R016</accession>
<evidence type="ECO:0000256" key="1">
    <source>
        <dbReference type="ARBA" id="ARBA00004651"/>
    </source>
</evidence>
<comment type="subcellular location">
    <subcellularLocation>
        <location evidence="1">Cell membrane</location>
        <topology evidence="1">Multi-pass membrane protein</topology>
    </subcellularLocation>
</comment>
<feature type="transmembrane region" description="Helical" evidence="6">
    <location>
        <begin position="122"/>
        <end position="143"/>
    </location>
</feature>
<keyword evidence="5 6" id="KW-0472">Membrane</keyword>
<dbReference type="PANTHER" id="PTHR40277">
    <property type="entry name" value="BLL5419 PROTEIN"/>
    <property type="match status" value="1"/>
</dbReference>
<keyword evidence="2" id="KW-1003">Cell membrane</keyword>
<feature type="transmembrane region" description="Helical" evidence="6">
    <location>
        <begin position="197"/>
        <end position="218"/>
    </location>
</feature>
<evidence type="ECO:0000256" key="2">
    <source>
        <dbReference type="ARBA" id="ARBA00022475"/>
    </source>
</evidence>
<proteinExistence type="predicted"/>
<feature type="transmembrane region" description="Helical" evidence="6">
    <location>
        <begin position="272"/>
        <end position="296"/>
    </location>
</feature>
<evidence type="ECO:0000256" key="6">
    <source>
        <dbReference type="SAM" id="Phobius"/>
    </source>
</evidence>
<name>A0ABY2R016_9HYPH</name>
<dbReference type="InterPro" id="IPR022791">
    <property type="entry name" value="L-PG_synthase/AglD"/>
</dbReference>
<sequence length="306" mass="32035">MPLLRIFAPLALFALLAFLFSRTDFGALKSAFAQVSAGHLIAGLVLVQVQIVVSALRWRFTAARLGEAMPLPLAVSEYYVASFLNQTLPGGVAGDAVRAFRMRGDGPGGWKRPAKAVLFERLSGQMALFVLALCGLFVWPLVLGGEDAGQLSLHIALGFILSAAVLVIGALVVKGRYSWVGQFTDEVVAVFIRDGALWIQAGTSLLIVATYSACFFLASDGVGAQLPWTAALTVIPLSLIAMLIPAGFGGWGTREAAAMALWPLIGATPTEGLAASIVYGGLSLAGALPGLVILSLGTLRSKPRRA</sequence>
<feature type="transmembrane region" description="Helical" evidence="6">
    <location>
        <begin position="155"/>
        <end position="177"/>
    </location>
</feature>
<dbReference type="RefSeq" id="WP_136556651.1">
    <property type="nucleotide sequence ID" value="NZ_STGT01000001.1"/>
</dbReference>
<comment type="caution">
    <text evidence="7">The sequence shown here is derived from an EMBL/GenBank/DDBJ whole genome shotgun (WGS) entry which is preliminary data.</text>
</comment>
<dbReference type="Pfam" id="PF03706">
    <property type="entry name" value="LPG_synthase_TM"/>
    <property type="match status" value="1"/>
</dbReference>
<evidence type="ECO:0000256" key="3">
    <source>
        <dbReference type="ARBA" id="ARBA00022692"/>
    </source>
</evidence>
<protein>
    <submittedName>
        <fullName evidence="7">Flippase-like domain-containing protein</fullName>
    </submittedName>
</protein>
<gene>
    <name evidence="7" type="ORF">E9677_03285</name>
</gene>
<dbReference type="Proteomes" id="UP000309667">
    <property type="component" value="Unassembled WGS sequence"/>
</dbReference>
<keyword evidence="4 6" id="KW-1133">Transmembrane helix</keyword>
<feature type="transmembrane region" description="Helical" evidence="6">
    <location>
        <begin position="230"/>
        <end position="252"/>
    </location>
</feature>
<keyword evidence="8" id="KW-1185">Reference proteome</keyword>
<organism evidence="7 8">
    <name type="scientific">Rhizobium rhizophilum</name>
    <dbReference type="NCBI Taxonomy" id="1850373"/>
    <lineage>
        <taxon>Bacteria</taxon>
        <taxon>Pseudomonadati</taxon>
        <taxon>Pseudomonadota</taxon>
        <taxon>Alphaproteobacteria</taxon>
        <taxon>Hyphomicrobiales</taxon>
        <taxon>Rhizobiaceae</taxon>
        <taxon>Rhizobium/Agrobacterium group</taxon>
        <taxon>Rhizobium</taxon>
    </lineage>
</organism>
<evidence type="ECO:0000256" key="4">
    <source>
        <dbReference type="ARBA" id="ARBA00022989"/>
    </source>
</evidence>
<evidence type="ECO:0000256" key="5">
    <source>
        <dbReference type="ARBA" id="ARBA00023136"/>
    </source>
</evidence>
<evidence type="ECO:0000313" key="8">
    <source>
        <dbReference type="Proteomes" id="UP000309667"/>
    </source>
</evidence>
<dbReference type="EMBL" id="STGT01000001">
    <property type="protein sequence ID" value="THV17033.1"/>
    <property type="molecule type" value="Genomic_DNA"/>
</dbReference>
<reference evidence="7 8" key="1">
    <citation type="submission" date="2019-04" db="EMBL/GenBank/DDBJ databases">
        <title>Genome sequence of strain 7209-2.</title>
        <authorList>
            <person name="Gao J."/>
            <person name="Sun J."/>
        </authorList>
    </citation>
    <scope>NUCLEOTIDE SEQUENCE [LARGE SCALE GENOMIC DNA]</scope>
    <source>
        <strain evidence="7 8">7209-2</strain>
    </source>
</reference>
<keyword evidence="3 6" id="KW-0812">Transmembrane</keyword>
<evidence type="ECO:0000313" key="7">
    <source>
        <dbReference type="EMBL" id="THV17033.1"/>
    </source>
</evidence>